<dbReference type="Gene3D" id="3.20.20.450">
    <property type="entry name" value="EAL domain"/>
    <property type="match status" value="1"/>
</dbReference>
<dbReference type="InterPro" id="IPR035919">
    <property type="entry name" value="EAL_sf"/>
</dbReference>
<organism evidence="3 4">
    <name type="scientific">Alteromonas gracilis</name>
    <dbReference type="NCBI Taxonomy" id="1479524"/>
    <lineage>
        <taxon>Bacteria</taxon>
        <taxon>Pseudomonadati</taxon>
        <taxon>Pseudomonadota</taxon>
        <taxon>Gammaproteobacteria</taxon>
        <taxon>Alteromonadales</taxon>
        <taxon>Alteromonadaceae</taxon>
        <taxon>Alteromonas/Salinimonas group</taxon>
        <taxon>Alteromonas</taxon>
    </lineage>
</organism>
<dbReference type="InterPro" id="IPR000160">
    <property type="entry name" value="GGDEF_dom"/>
</dbReference>
<protein>
    <submittedName>
        <fullName evidence="3">Bifunctional diguanylate cyclase/phosphodiesterase</fullName>
    </submittedName>
</protein>
<evidence type="ECO:0000313" key="4">
    <source>
        <dbReference type="Proteomes" id="UP000239539"/>
    </source>
</evidence>
<dbReference type="PROSITE" id="PS50883">
    <property type="entry name" value="EAL"/>
    <property type="match status" value="1"/>
</dbReference>
<feature type="domain" description="PAS" evidence="1">
    <location>
        <begin position="293"/>
        <end position="338"/>
    </location>
</feature>
<dbReference type="PROSITE" id="PS50112">
    <property type="entry name" value="PAS"/>
    <property type="match status" value="1"/>
</dbReference>
<gene>
    <name evidence="3" type="ORF">C6Y39_14805</name>
</gene>
<dbReference type="EMBL" id="PVNO01000027">
    <property type="protein sequence ID" value="PRO68295.1"/>
    <property type="molecule type" value="Genomic_DNA"/>
</dbReference>
<dbReference type="InterPro" id="IPR000014">
    <property type="entry name" value="PAS"/>
</dbReference>
<dbReference type="Gene3D" id="3.30.70.270">
    <property type="match status" value="1"/>
</dbReference>
<evidence type="ECO:0000259" key="1">
    <source>
        <dbReference type="PROSITE" id="PS50112"/>
    </source>
</evidence>
<dbReference type="InterPro" id="IPR001633">
    <property type="entry name" value="EAL_dom"/>
</dbReference>
<dbReference type="InterPro" id="IPR035965">
    <property type="entry name" value="PAS-like_dom_sf"/>
</dbReference>
<dbReference type="RefSeq" id="WP_105932002.1">
    <property type="nucleotide sequence ID" value="NZ_PVNO01000027.1"/>
</dbReference>
<dbReference type="Pfam" id="PF00990">
    <property type="entry name" value="GGDEF"/>
    <property type="match status" value="1"/>
</dbReference>
<dbReference type="PANTHER" id="PTHR33121">
    <property type="entry name" value="CYCLIC DI-GMP PHOSPHODIESTERASE PDEF"/>
    <property type="match status" value="1"/>
</dbReference>
<dbReference type="PANTHER" id="PTHR33121:SF82">
    <property type="entry name" value="SIGNAL TRANSDUCTION PROTEIN CONTAINING A EAL DOMAIN"/>
    <property type="match status" value="1"/>
</dbReference>
<dbReference type="SUPFAM" id="SSF55073">
    <property type="entry name" value="Nucleotide cyclase"/>
    <property type="match status" value="1"/>
</dbReference>
<evidence type="ECO:0000313" key="3">
    <source>
        <dbReference type="EMBL" id="PRO68295.1"/>
    </source>
</evidence>
<accession>A0ABX5CNT5</accession>
<dbReference type="SMART" id="SM00052">
    <property type="entry name" value="EAL"/>
    <property type="match status" value="1"/>
</dbReference>
<dbReference type="SUPFAM" id="SSF55785">
    <property type="entry name" value="PYP-like sensor domain (PAS domain)"/>
    <property type="match status" value="1"/>
</dbReference>
<feature type="domain" description="EAL" evidence="2">
    <location>
        <begin position="603"/>
        <end position="855"/>
    </location>
</feature>
<sequence length="856" mass="96601">MDLRSERMLSTVRTTQHNFAALLTENKTKAHALCILLASINQNSGRATIVASDTNHSLDDAQSIVFPTHVLLMFPLTHLSAPIPCSEFELPDSLKQYCNHHIVVAMIRDVQGEVIGALLTFVQHNVLNARQHALIDITRQKVEVSYQYELVRHPYSDKLSEQLSLLEKVSSISKVGAWEIDRFTGNFSSTAVMKQFLGLPQIRNVSLREVLSMIAPSDKVTLKRKIIKALKGDRQFSMHFNFRDKQGQTKSIKLSVFLQIEKSKRQGFKIARFYGTAQDETDIQRLSESQHNYTNYLATLLNSVDSVVLCIDENGTILSANDHLSSVLGFEPDELIGQDVRLISTKVQNSDSLSLFSNLSAVFKTCAEKRDVRECLRHKSGKRISCEVSLKPCVIDGQRLMVASIRDVSSHHFELEHFKQLALSDAVTGLPNQHQFERYLGEKGRLTSSSEPLSLFMCVNICNFNEYEEAFGEPTIDYISRILASRFVRVFEDKGSYKARVFKCGRGAFFLHIDQCFSEEADAIRVAKNYANQLQEHVLLPITLHNSLLTIETQTISCTLPTTHFSFKKIRETLAHKPRRVISDQPPSANDYIHIKASDVERYSYVKRSLGRAISNDELFIELQPQYDGLNNVISSEVLLRWNHPHLGVVNPAEFIPIAEENEYIAEFGLWVCNEACKLLKDCQTQHIDTKLSINISAKHLARADFVGKFLAIVNKWQVPHESLTLELTEGALIRGVSIIQYRVRELAEQGFSLSIDDFGIGESNLNYLQDLPIKELKVDKVFIEAMEGSEQKTLLVTSICNMAKALHLNTVAEGIETTGQLDQAKACGCSAFQGFYLDKPMSISDWRDRLGHNSQ</sequence>
<dbReference type="InterPro" id="IPR029787">
    <property type="entry name" value="Nucleotide_cyclase"/>
</dbReference>
<dbReference type="Gene3D" id="3.30.450.20">
    <property type="entry name" value="PAS domain"/>
    <property type="match status" value="2"/>
</dbReference>
<name>A0ABX5CNT5_9ALTE</name>
<dbReference type="InterPro" id="IPR043128">
    <property type="entry name" value="Rev_trsase/Diguanyl_cyclase"/>
</dbReference>
<proteinExistence type="predicted"/>
<keyword evidence="4" id="KW-1185">Reference proteome</keyword>
<dbReference type="Proteomes" id="UP000239539">
    <property type="component" value="Unassembled WGS sequence"/>
</dbReference>
<evidence type="ECO:0000259" key="2">
    <source>
        <dbReference type="PROSITE" id="PS50883"/>
    </source>
</evidence>
<dbReference type="SMART" id="SM00091">
    <property type="entry name" value="PAS"/>
    <property type="match status" value="1"/>
</dbReference>
<dbReference type="CDD" id="cd00130">
    <property type="entry name" value="PAS"/>
    <property type="match status" value="1"/>
</dbReference>
<comment type="caution">
    <text evidence="3">The sequence shown here is derived from an EMBL/GenBank/DDBJ whole genome shotgun (WGS) entry which is preliminary data.</text>
</comment>
<dbReference type="Pfam" id="PF13426">
    <property type="entry name" value="PAS_9"/>
    <property type="match status" value="1"/>
</dbReference>
<dbReference type="Pfam" id="PF00563">
    <property type="entry name" value="EAL"/>
    <property type="match status" value="1"/>
</dbReference>
<dbReference type="CDD" id="cd01948">
    <property type="entry name" value="EAL"/>
    <property type="match status" value="1"/>
</dbReference>
<reference evidence="4" key="1">
    <citation type="journal article" date="2020" name="Int. J. Syst. Evol. Microbiol.">
        <title>Alteromonas alba sp. nov., a marine bacterium isolated from the seawater of the West Pacific Ocean.</title>
        <authorList>
            <person name="Sun C."/>
            <person name="Wu Y.-H."/>
            <person name="Xamxidin M."/>
            <person name="Cheng H."/>
            <person name="Xu X.-W."/>
        </authorList>
    </citation>
    <scope>NUCLEOTIDE SEQUENCE [LARGE SCALE GENOMIC DNA]</scope>
    <source>
        <strain evidence="4">9a2</strain>
    </source>
</reference>
<dbReference type="SUPFAM" id="SSF141868">
    <property type="entry name" value="EAL domain-like"/>
    <property type="match status" value="1"/>
</dbReference>
<dbReference type="InterPro" id="IPR050706">
    <property type="entry name" value="Cyclic-di-GMP_PDE-like"/>
</dbReference>
<dbReference type="NCBIfam" id="TIGR00229">
    <property type="entry name" value="sensory_box"/>
    <property type="match status" value="1"/>
</dbReference>